<evidence type="ECO:0000313" key="1">
    <source>
        <dbReference type="EMBL" id="KAL0911286.1"/>
    </source>
</evidence>
<evidence type="ECO:0000313" key="2">
    <source>
        <dbReference type="Proteomes" id="UP001552299"/>
    </source>
</evidence>
<protein>
    <submittedName>
        <fullName evidence="1">Uncharacterized protein</fullName>
    </submittedName>
</protein>
<proteinExistence type="predicted"/>
<dbReference type="EMBL" id="JANQDX010000015">
    <property type="protein sequence ID" value="KAL0911286.1"/>
    <property type="molecule type" value="Genomic_DNA"/>
</dbReference>
<dbReference type="Proteomes" id="UP001552299">
    <property type="component" value="Unassembled WGS sequence"/>
</dbReference>
<accession>A0ABD0ULN9</accession>
<organism evidence="1 2">
    <name type="scientific">Dendrobium thyrsiflorum</name>
    <name type="common">Pinecone-like raceme dendrobium</name>
    <name type="synonym">Orchid</name>
    <dbReference type="NCBI Taxonomy" id="117978"/>
    <lineage>
        <taxon>Eukaryota</taxon>
        <taxon>Viridiplantae</taxon>
        <taxon>Streptophyta</taxon>
        <taxon>Embryophyta</taxon>
        <taxon>Tracheophyta</taxon>
        <taxon>Spermatophyta</taxon>
        <taxon>Magnoliopsida</taxon>
        <taxon>Liliopsida</taxon>
        <taxon>Asparagales</taxon>
        <taxon>Orchidaceae</taxon>
        <taxon>Epidendroideae</taxon>
        <taxon>Malaxideae</taxon>
        <taxon>Dendrobiinae</taxon>
        <taxon>Dendrobium</taxon>
    </lineage>
</organism>
<reference evidence="1 2" key="1">
    <citation type="journal article" date="2024" name="Plant Biotechnol. J.">
        <title>Dendrobium thyrsiflorum genome and its molecular insights into genes involved in important horticultural traits.</title>
        <authorList>
            <person name="Chen B."/>
            <person name="Wang J.Y."/>
            <person name="Zheng P.J."/>
            <person name="Li K.L."/>
            <person name="Liang Y.M."/>
            <person name="Chen X.F."/>
            <person name="Zhang C."/>
            <person name="Zhao X."/>
            <person name="He X."/>
            <person name="Zhang G.Q."/>
            <person name="Liu Z.J."/>
            <person name="Xu Q."/>
        </authorList>
    </citation>
    <scope>NUCLEOTIDE SEQUENCE [LARGE SCALE GENOMIC DNA]</scope>
    <source>
        <strain evidence="1">GZMU011</strain>
    </source>
</reference>
<sequence>MNEKAEEEEEGIKEQARRRFFCRRSCCRSDPRATSGWYQSLSGRMADKGKEPATEGVRSFETLWENQNSILRQLEVLSTEVQRISMEMRREFNPRQPRDIPHQAPREDGPVLAQTFRRGVGQERQWRRNTQPTLEMSDSDDELQMSRHVLLQEELLPIRSKGYVKNGKITRQSSVLSIRSLCCASSIRKCHGVRTNVMIL</sequence>
<comment type="caution">
    <text evidence="1">The sequence shown here is derived from an EMBL/GenBank/DDBJ whole genome shotgun (WGS) entry which is preliminary data.</text>
</comment>
<dbReference type="AlphaFoldDB" id="A0ABD0ULN9"/>
<gene>
    <name evidence="1" type="ORF">M5K25_019418</name>
</gene>
<name>A0ABD0ULN9_DENTH</name>
<keyword evidence="2" id="KW-1185">Reference proteome</keyword>